<dbReference type="GO" id="GO:0046872">
    <property type="term" value="F:metal ion binding"/>
    <property type="evidence" value="ECO:0007669"/>
    <property type="project" value="UniProtKB-KW"/>
</dbReference>
<evidence type="ECO:0000256" key="9">
    <source>
        <dbReference type="ARBA" id="ARBA00022801"/>
    </source>
</evidence>
<evidence type="ECO:0000313" key="12">
    <source>
        <dbReference type="Proteomes" id="UP000198521"/>
    </source>
</evidence>
<evidence type="ECO:0000256" key="8">
    <source>
        <dbReference type="ARBA" id="ARBA00022723"/>
    </source>
</evidence>
<gene>
    <name evidence="11" type="ORF">SAMN04487910_1087</name>
</gene>
<keyword evidence="10" id="KW-0460">Magnesium</keyword>
<protein>
    <recommendedName>
        <fullName evidence="7">N-acylneuraminate cytidylyltransferase</fullName>
        <ecNumber evidence="7">2.7.7.43</ecNumber>
    </recommendedName>
</protein>
<evidence type="ECO:0000256" key="1">
    <source>
        <dbReference type="ARBA" id="ARBA00001862"/>
    </source>
</evidence>
<dbReference type="InterPro" id="IPR023214">
    <property type="entry name" value="HAD_sf"/>
</dbReference>
<dbReference type="AlphaFoldDB" id="A0A1H7JS64"/>
<dbReference type="Proteomes" id="UP000198521">
    <property type="component" value="Unassembled WGS sequence"/>
</dbReference>
<dbReference type="CDD" id="cd02513">
    <property type="entry name" value="CMP-NeuAc_Synthase"/>
    <property type="match status" value="1"/>
</dbReference>
<reference evidence="11 12" key="1">
    <citation type="submission" date="2016-10" db="EMBL/GenBank/DDBJ databases">
        <authorList>
            <person name="de Groot N.N."/>
        </authorList>
    </citation>
    <scope>NUCLEOTIDE SEQUENCE [LARGE SCALE GENOMIC DNA]</scope>
    <source>
        <strain evidence="11 12">DSM 25232</strain>
    </source>
</reference>
<comment type="similarity">
    <text evidence="5">Belongs to the CMP-NeuNAc synthase family.</text>
</comment>
<dbReference type="PANTHER" id="PTHR21485">
    <property type="entry name" value="HAD SUPERFAMILY MEMBERS CMAS AND KDSC"/>
    <property type="match status" value="1"/>
</dbReference>
<evidence type="ECO:0000256" key="10">
    <source>
        <dbReference type="ARBA" id="ARBA00022842"/>
    </source>
</evidence>
<evidence type="ECO:0000256" key="4">
    <source>
        <dbReference type="ARBA" id="ARBA00005893"/>
    </source>
</evidence>
<dbReference type="InterPro" id="IPR029044">
    <property type="entry name" value="Nucleotide-diphossugar_trans"/>
</dbReference>
<dbReference type="EC" id="2.7.7.43" evidence="7"/>
<dbReference type="STRING" id="1038014.SAMN04487910_1087"/>
<keyword evidence="11" id="KW-0548">Nucleotidyltransferase</keyword>
<dbReference type="Gene3D" id="3.90.550.10">
    <property type="entry name" value="Spore Coat Polysaccharide Biosynthesis Protein SpsA, Chain A"/>
    <property type="match status" value="1"/>
</dbReference>
<comment type="pathway">
    <text evidence="3">Amino-sugar metabolism; N-acetylneuraminate metabolism.</text>
</comment>
<keyword evidence="11" id="KW-0808">Transferase</keyword>
<dbReference type="Gene3D" id="3.40.50.1000">
    <property type="entry name" value="HAD superfamily/HAD-like"/>
    <property type="match status" value="1"/>
</dbReference>
<dbReference type="InterPro" id="IPR036412">
    <property type="entry name" value="HAD-like_sf"/>
</dbReference>
<dbReference type="GO" id="GO:0016788">
    <property type="term" value="F:hydrolase activity, acting on ester bonds"/>
    <property type="evidence" value="ECO:0007669"/>
    <property type="project" value="InterPro"/>
</dbReference>
<dbReference type="PANTHER" id="PTHR21485:SF3">
    <property type="entry name" value="N-ACYLNEURAMINATE CYTIDYLYLTRANSFERASE"/>
    <property type="match status" value="1"/>
</dbReference>
<evidence type="ECO:0000256" key="3">
    <source>
        <dbReference type="ARBA" id="ARBA00005141"/>
    </source>
</evidence>
<evidence type="ECO:0000256" key="2">
    <source>
        <dbReference type="ARBA" id="ARBA00001946"/>
    </source>
</evidence>
<dbReference type="InterPro" id="IPR050793">
    <property type="entry name" value="CMP-NeuNAc_synthase"/>
</dbReference>
<evidence type="ECO:0000256" key="5">
    <source>
        <dbReference type="ARBA" id="ARBA00010726"/>
    </source>
</evidence>
<evidence type="ECO:0000256" key="6">
    <source>
        <dbReference type="ARBA" id="ARBA00011881"/>
    </source>
</evidence>
<comment type="similarity">
    <text evidence="4">Belongs to the KdsC family.</text>
</comment>
<comment type="catalytic activity">
    <reaction evidence="1">
        <text>an N-acylneuraminate + CTP = a CMP-N-acyl-beta-neuraminate + diphosphate</text>
        <dbReference type="Rhea" id="RHEA:11344"/>
        <dbReference type="ChEBI" id="CHEBI:33019"/>
        <dbReference type="ChEBI" id="CHEBI:37563"/>
        <dbReference type="ChEBI" id="CHEBI:60073"/>
        <dbReference type="ChEBI" id="CHEBI:68671"/>
        <dbReference type="EC" id="2.7.7.43"/>
    </reaction>
</comment>
<dbReference type="SUPFAM" id="SSF56784">
    <property type="entry name" value="HAD-like"/>
    <property type="match status" value="1"/>
</dbReference>
<comment type="cofactor">
    <cofactor evidence="2">
        <name>Mg(2+)</name>
        <dbReference type="ChEBI" id="CHEBI:18420"/>
    </cofactor>
</comment>
<dbReference type="RefSeq" id="WP_091406430.1">
    <property type="nucleotide sequence ID" value="NZ_FOAB01000002.1"/>
</dbReference>
<dbReference type="UniPathway" id="UPA00628"/>
<dbReference type="Pfam" id="PF02348">
    <property type="entry name" value="CTP_transf_3"/>
    <property type="match status" value="1"/>
</dbReference>
<dbReference type="NCBIfam" id="TIGR01670">
    <property type="entry name" value="KdsC-phosphatas"/>
    <property type="match status" value="1"/>
</dbReference>
<dbReference type="OrthoDB" id="9805604at2"/>
<dbReference type="InterPro" id="IPR010023">
    <property type="entry name" value="KdsC_fam"/>
</dbReference>
<dbReference type="GO" id="GO:0008781">
    <property type="term" value="F:N-acylneuraminate cytidylyltransferase activity"/>
    <property type="evidence" value="ECO:0007669"/>
    <property type="project" value="UniProtKB-EC"/>
</dbReference>
<dbReference type="SUPFAM" id="SSF53448">
    <property type="entry name" value="Nucleotide-diphospho-sugar transferases"/>
    <property type="match status" value="1"/>
</dbReference>
<evidence type="ECO:0000256" key="7">
    <source>
        <dbReference type="ARBA" id="ARBA00012491"/>
    </source>
</evidence>
<dbReference type="EMBL" id="FOAB01000002">
    <property type="protein sequence ID" value="SEK77521.1"/>
    <property type="molecule type" value="Genomic_DNA"/>
</dbReference>
<keyword evidence="9" id="KW-0378">Hydrolase</keyword>
<organism evidence="11 12">
    <name type="scientific">Aquimarina amphilecti</name>
    <dbReference type="NCBI Taxonomy" id="1038014"/>
    <lineage>
        <taxon>Bacteria</taxon>
        <taxon>Pseudomonadati</taxon>
        <taxon>Bacteroidota</taxon>
        <taxon>Flavobacteriia</taxon>
        <taxon>Flavobacteriales</taxon>
        <taxon>Flavobacteriaceae</taxon>
        <taxon>Aquimarina</taxon>
    </lineage>
</organism>
<evidence type="ECO:0000313" key="11">
    <source>
        <dbReference type="EMBL" id="SEK77521.1"/>
    </source>
</evidence>
<dbReference type="GO" id="GO:0006054">
    <property type="term" value="P:N-acetylneuraminate metabolic process"/>
    <property type="evidence" value="ECO:0007669"/>
    <property type="project" value="UniProtKB-UniPathway"/>
</dbReference>
<proteinExistence type="inferred from homology"/>
<comment type="subunit">
    <text evidence="6">Homotetramer.</text>
</comment>
<accession>A0A1H7JS64</accession>
<name>A0A1H7JS64_AQUAM</name>
<keyword evidence="8" id="KW-0479">Metal-binding</keyword>
<keyword evidence="12" id="KW-1185">Reference proteome</keyword>
<dbReference type="InterPro" id="IPR003329">
    <property type="entry name" value="Cytidylyl_trans"/>
</dbReference>
<sequence>MKTIAFIPVRGGSKSIPLKNIKEFCGKPLVYWTIKAAVETKSIDEVIIATDHEQIETEVNSFGFNKVSVYRRNSSNAQDSSSTESVILEYLEVRELDKKDAFVLIQATSPLLSAKDLTAGIKMFDKQEYDSVLSCVLSKRFFWKGNGDPINYDPYSRPRRQDFEGIYMENGAFYINTVGKIKESSNRLSGNIGICLMPEYTDVELDEEDDWQRAEILMKKYILPEQTKKKIRLFISDIDGVLTDAGMYYSENGDELKKFNTHDGMAFQLIRESGVKTAIITSENTELVKRRADKLKVDYLYQGKRDGGKLSAALEICEKEGVTIEDVAYIGDDINCFELLSAVGLAACPSNALRKIRNIPGIIKLSRKGGEGVVREFYEEVLAKIL</sequence>